<dbReference type="PANTHER" id="PTHR14969">
    <property type="entry name" value="SPHINGOSINE-1-PHOSPHATE PHOSPHOHYDROLASE"/>
    <property type="match status" value="1"/>
</dbReference>
<dbReference type="SUPFAM" id="SSF48317">
    <property type="entry name" value="Acid phosphatase/Vanadium-dependent haloperoxidase"/>
    <property type="match status" value="1"/>
</dbReference>
<dbReference type="SMART" id="SM00014">
    <property type="entry name" value="acidPPc"/>
    <property type="match status" value="1"/>
</dbReference>
<dbReference type="EMBL" id="RQGI01000042">
    <property type="protein sequence ID" value="TGL70031.1"/>
    <property type="molecule type" value="Genomic_DNA"/>
</dbReference>
<proteinExistence type="predicted"/>
<dbReference type="EMBL" id="JAMQQD010000001">
    <property type="protein sequence ID" value="MCW7514202.1"/>
    <property type="molecule type" value="Genomic_DNA"/>
</dbReference>
<name>A0A5F2D7X9_9LEPT</name>
<dbReference type="InterPro" id="IPR000326">
    <property type="entry name" value="PAP2/HPO"/>
</dbReference>
<gene>
    <name evidence="4" type="ORF">EHQ60_11250</name>
    <name evidence="3" type="ORF">ND810_03470</name>
</gene>
<feature type="domain" description="Phosphatidic acid phosphatase type 2/haloperoxidase" evidence="2">
    <location>
        <begin position="59"/>
        <end position="169"/>
    </location>
</feature>
<keyword evidence="1" id="KW-0472">Membrane</keyword>
<dbReference type="Gene3D" id="1.20.144.10">
    <property type="entry name" value="Phosphatidic acid phosphatase type 2/haloperoxidase"/>
    <property type="match status" value="1"/>
</dbReference>
<evidence type="ECO:0000313" key="3">
    <source>
        <dbReference type="EMBL" id="MCW7514202.1"/>
    </source>
</evidence>
<dbReference type="AlphaFoldDB" id="A0A5F2D7X9"/>
<feature type="transmembrane region" description="Helical" evidence="1">
    <location>
        <begin position="263"/>
        <end position="286"/>
    </location>
</feature>
<dbReference type="PANTHER" id="PTHR14969:SF13">
    <property type="entry name" value="AT30094P"/>
    <property type="match status" value="1"/>
</dbReference>
<evidence type="ECO:0000313" key="5">
    <source>
        <dbReference type="Proteomes" id="UP000297352"/>
    </source>
</evidence>
<accession>A0A5F2D7X9</accession>
<dbReference type="RefSeq" id="WP_100716910.1">
    <property type="nucleotide sequence ID" value="NZ_JAMQPS010000001.1"/>
</dbReference>
<feature type="transmembrane region" description="Helical" evidence="1">
    <location>
        <begin position="223"/>
        <end position="242"/>
    </location>
</feature>
<dbReference type="Pfam" id="PF01569">
    <property type="entry name" value="PAP2"/>
    <property type="match status" value="1"/>
</dbReference>
<keyword evidence="5" id="KW-1185">Reference proteome</keyword>
<sequence>MKELFLAETSPWFSSGPLDALHILDPSLGGIFFVISTICHYLGGSSFFLGLISFVYLYYRPKLAFELSLGLLTSGIAVSLWKFYLESPRPFPYPETFDEKAFGLPSGHVYSAIVVWGLLAYRIPKLWFRILSILIILFMPFSRMYLRVHYLGDVTLGFVLGILHLIIVLLLLNKYYSNKVESFLFTNQYRTLGLLGIVLTLLPITLDSPFLTEEHHHSLSGVLMASGALGGFWLGILFYPRFSKKEFLDWSMPTINFQFGSDVFAIFWKTFFVRLSILVIVMALFYVIPGILIKKTIWKDDLFLRYIRYLVVSFALVCIVPLILQKIQKGKFLQN</sequence>
<organism evidence="3 6">
    <name type="scientific">Leptospira levettii</name>
    <dbReference type="NCBI Taxonomy" id="2023178"/>
    <lineage>
        <taxon>Bacteria</taxon>
        <taxon>Pseudomonadati</taxon>
        <taxon>Spirochaetota</taxon>
        <taxon>Spirochaetia</taxon>
        <taxon>Leptospirales</taxon>
        <taxon>Leptospiraceae</taxon>
        <taxon>Leptospira</taxon>
    </lineage>
</organism>
<feature type="transmembrane region" description="Helical" evidence="1">
    <location>
        <begin position="126"/>
        <end position="142"/>
    </location>
</feature>
<protein>
    <submittedName>
        <fullName evidence="3">Phosphatase PAP2 family protein</fullName>
    </submittedName>
</protein>
<dbReference type="Proteomes" id="UP000297352">
    <property type="component" value="Unassembled WGS sequence"/>
</dbReference>
<evidence type="ECO:0000313" key="6">
    <source>
        <dbReference type="Proteomes" id="UP001209694"/>
    </source>
</evidence>
<keyword evidence="1" id="KW-0812">Transmembrane</keyword>
<feature type="transmembrane region" description="Helical" evidence="1">
    <location>
        <begin position="306"/>
        <end position="324"/>
    </location>
</feature>
<feature type="transmembrane region" description="Helical" evidence="1">
    <location>
        <begin position="154"/>
        <end position="172"/>
    </location>
</feature>
<evidence type="ECO:0000313" key="4">
    <source>
        <dbReference type="EMBL" id="TGL70031.1"/>
    </source>
</evidence>
<reference evidence="4" key="2">
    <citation type="journal article" date="2019" name="PLoS Negl. Trop. Dis.">
        <title>Revisiting the worldwide diversity of Leptospira species in the environment.</title>
        <authorList>
            <person name="Vincent A.T."/>
            <person name="Schiettekatte O."/>
            <person name="Bourhy P."/>
            <person name="Veyrier F.J."/>
            <person name="Picardeau M."/>
        </authorList>
    </citation>
    <scope>NUCLEOTIDE SEQUENCE</scope>
    <source>
        <strain evidence="4">201702449</strain>
    </source>
</reference>
<evidence type="ECO:0000256" key="1">
    <source>
        <dbReference type="SAM" id="Phobius"/>
    </source>
</evidence>
<feature type="transmembrane region" description="Helical" evidence="1">
    <location>
        <begin position="31"/>
        <end position="56"/>
    </location>
</feature>
<feature type="transmembrane region" description="Helical" evidence="1">
    <location>
        <begin position="101"/>
        <end position="119"/>
    </location>
</feature>
<dbReference type="InterPro" id="IPR036938">
    <property type="entry name" value="PAP2/HPO_sf"/>
</dbReference>
<evidence type="ECO:0000259" key="2">
    <source>
        <dbReference type="SMART" id="SM00014"/>
    </source>
</evidence>
<reference evidence="4" key="1">
    <citation type="submission" date="2018-10" db="EMBL/GenBank/DDBJ databases">
        <authorList>
            <person name="Vincent A.T."/>
            <person name="Schiettekatte O."/>
            <person name="Bourhy P."/>
            <person name="Veyrier F.J."/>
            <person name="Picardeau M."/>
        </authorList>
    </citation>
    <scope>NUCLEOTIDE SEQUENCE</scope>
    <source>
        <strain evidence="4">201702449</strain>
    </source>
</reference>
<feature type="transmembrane region" description="Helical" evidence="1">
    <location>
        <begin position="192"/>
        <end position="211"/>
    </location>
</feature>
<reference evidence="3" key="3">
    <citation type="submission" date="2022-06" db="EMBL/GenBank/DDBJ databases">
        <title>Leptospira isolates from biofilms formed at urban environments.</title>
        <authorList>
            <person name="Ribeiro P.S."/>
            <person name="Sousa T."/>
            <person name="Carvalho N."/>
            <person name="Aburjaile F."/>
            <person name="Neves F."/>
            <person name="Oliveira D."/>
            <person name="Blanco L."/>
            <person name="Lima J."/>
            <person name="Costa F."/>
            <person name="Brenig B."/>
            <person name="Soares S."/>
            <person name="Ramos R."/>
            <person name="Goes-Neto A."/>
            <person name="Matiuzzi M."/>
            <person name="Azevedo V."/>
            <person name="Ristow P."/>
        </authorList>
    </citation>
    <scope>NUCLEOTIDE SEQUENCE</scope>
    <source>
        <strain evidence="3">VSF7</strain>
    </source>
</reference>
<keyword evidence="1" id="KW-1133">Transmembrane helix</keyword>
<comment type="caution">
    <text evidence="3">The sequence shown here is derived from an EMBL/GenBank/DDBJ whole genome shotgun (WGS) entry which is preliminary data.</text>
</comment>
<feature type="transmembrane region" description="Helical" evidence="1">
    <location>
        <begin position="63"/>
        <end position="81"/>
    </location>
</feature>
<dbReference type="Proteomes" id="UP001209694">
    <property type="component" value="Unassembled WGS sequence"/>
</dbReference>